<sequence length="125" mass="14229">GIIEDNYSYLQDLAQAIFTIIPLQANFYGKDLSKDDLHDSALNLTAYIINESHKLIIKENEENSIVYNQLNNEKLEIGSVVDLSDTTFGRQDNAEETLTVIQRSSNMDFDPAAIVEDEFQLNHIY</sequence>
<proteinExistence type="predicted"/>
<keyword evidence="2" id="KW-1185">Reference proteome</keyword>
<reference evidence="1" key="1">
    <citation type="submission" date="2021-06" db="EMBL/GenBank/DDBJ databases">
        <authorList>
            <person name="Kallberg Y."/>
            <person name="Tangrot J."/>
            <person name="Rosling A."/>
        </authorList>
    </citation>
    <scope>NUCLEOTIDE SEQUENCE</scope>
    <source>
        <strain evidence="1">FL966</strain>
    </source>
</reference>
<dbReference type="OrthoDB" id="2463503at2759"/>
<evidence type="ECO:0000313" key="2">
    <source>
        <dbReference type="Proteomes" id="UP000789759"/>
    </source>
</evidence>
<comment type="caution">
    <text evidence="1">The sequence shown here is derived from an EMBL/GenBank/DDBJ whole genome shotgun (WGS) entry which is preliminary data.</text>
</comment>
<dbReference type="AlphaFoldDB" id="A0A9N9NLI0"/>
<evidence type="ECO:0000313" key="1">
    <source>
        <dbReference type="EMBL" id="CAG8748971.1"/>
    </source>
</evidence>
<accession>A0A9N9NLI0</accession>
<gene>
    <name evidence="1" type="ORF">CPELLU_LOCUS14581</name>
</gene>
<name>A0A9N9NLI0_9GLOM</name>
<protein>
    <submittedName>
        <fullName evidence="1">7622_t:CDS:1</fullName>
    </submittedName>
</protein>
<organism evidence="1 2">
    <name type="scientific">Cetraspora pellucida</name>
    <dbReference type="NCBI Taxonomy" id="1433469"/>
    <lineage>
        <taxon>Eukaryota</taxon>
        <taxon>Fungi</taxon>
        <taxon>Fungi incertae sedis</taxon>
        <taxon>Mucoromycota</taxon>
        <taxon>Glomeromycotina</taxon>
        <taxon>Glomeromycetes</taxon>
        <taxon>Diversisporales</taxon>
        <taxon>Gigasporaceae</taxon>
        <taxon>Cetraspora</taxon>
    </lineage>
</organism>
<dbReference type="EMBL" id="CAJVQA010017479">
    <property type="protein sequence ID" value="CAG8748971.1"/>
    <property type="molecule type" value="Genomic_DNA"/>
</dbReference>
<dbReference type="Proteomes" id="UP000789759">
    <property type="component" value="Unassembled WGS sequence"/>
</dbReference>
<feature type="non-terminal residue" evidence="1">
    <location>
        <position position="1"/>
    </location>
</feature>